<feature type="compositionally biased region" description="Basic and acidic residues" evidence="2">
    <location>
        <begin position="251"/>
        <end position="260"/>
    </location>
</feature>
<dbReference type="Pfam" id="PF25541">
    <property type="entry name" value="TBCA_PH"/>
    <property type="match status" value="1"/>
</dbReference>
<dbReference type="InParanoid" id="H3DF28"/>
<feature type="coiled-coil region" evidence="1">
    <location>
        <begin position="710"/>
        <end position="737"/>
    </location>
</feature>
<feature type="compositionally biased region" description="Basic residues" evidence="2">
    <location>
        <begin position="84"/>
        <end position="93"/>
    </location>
</feature>
<feature type="compositionally biased region" description="Polar residues" evidence="2">
    <location>
        <begin position="362"/>
        <end position="375"/>
    </location>
</feature>
<dbReference type="AlphaFoldDB" id="H3DF28"/>
<organism evidence="4 5">
    <name type="scientific">Tetraodon nigroviridis</name>
    <name type="common">Spotted green pufferfish</name>
    <name type="synonym">Chelonodon nigroviridis</name>
    <dbReference type="NCBI Taxonomy" id="99883"/>
    <lineage>
        <taxon>Eukaryota</taxon>
        <taxon>Metazoa</taxon>
        <taxon>Chordata</taxon>
        <taxon>Craniata</taxon>
        <taxon>Vertebrata</taxon>
        <taxon>Euteleostomi</taxon>
        <taxon>Actinopterygii</taxon>
        <taxon>Neopterygii</taxon>
        <taxon>Teleostei</taxon>
        <taxon>Neoteleostei</taxon>
        <taxon>Acanthomorphata</taxon>
        <taxon>Eupercaria</taxon>
        <taxon>Tetraodontiformes</taxon>
        <taxon>Tetradontoidea</taxon>
        <taxon>Tetraodontidae</taxon>
        <taxon>Tetraodon</taxon>
    </lineage>
</organism>
<feature type="region of interest" description="Disordered" evidence="2">
    <location>
        <begin position="835"/>
        <end position="910"/>
    </location>
</feature>
<feature type="region of interest" description="Disordered" evidence="2">
    <location>
        <begin position="230"/>
        <end position="302"/>
    </location>
</feature>
<dbReference type="InterPro" id="IPR057971">
    <property type="entry name" value="PKHA4-7_TBCA"/>
</dbReference>
<dbReference type="InterPro" id="IPR011993">
    <property type="entry name" value="PH-like_dom_sf"/>
</dbReference>
<dbReference type="SUPFAM" id="SSF50729">
    <property type="entry name" value="PH domain-like"/>
    <property type="match status" value="1"/>
</dbReference>
<name>H3DF28_TETNG</name>
<evidence type="ECO:0000256" key="2">
    <source>
        <dbReference type="SAM" id="MobiDB-lite"/>
    </source>
</evidence>
<evidence type="ECO:0000313" key="5">
    <source>
        <dbReference type="Proteomes" id="UP000007303"/>
    </source>
</evidence>
<dbReference type="GO" id="GO:0032266">
    <property type="term" value="F:phosphatidylinositol-3-phosphate binding"/>
    <property type="evidence" value="ECO:0007669"/>
    <property type="project" value="TreeGrafter"/>
</dbReference>
<feature type="region of interest" description="Disordered" evidence="2">
    <location>
        <begin position="315"/>
        <end position="403"/>
    </location>
</feature>
<feature type="region of interest" description="Disordered" evidence="2">
    <location>
        <begin position="61"/>
        <end position="102"/>
    </location>
</feature>
<dbReference type="Gene3D" id="2.30.29.30">
    <property type="entry name" value="Pleckstrin-homology domain (PH domain)/Phosphotyrosine-binding domain (PTB)"/>
    <property type="match status" value="1"/>
</dbReference>
<dbReference type="OMA" id="ETHHVAN"/>
<feature type="compositionally biased region" description="Polar residues" evidence="2">
    <location>
        <begin position="315"/>
        <end position="342"/>
    </location>
</feature>
<feature type="compositionally biased region" description="Polar residues" evidence="2">
    <location>
        <begin position="61"/>
        <end position="76"/>
    </location>
</feature>
<dbReference type="FunFam" id="2.30.29.30:FF:000083">
    <property type="entry name" value="Pleckstrin homology domain-containing family A member 5"/>
    <property type="match status" value="1"/>
</dbReference>
<dbReference type="PANTHER" id="PTHR12752:SF3">
    <property type="entry name" value="PLECKSTRIN HOMOLOGY DOMAIN-CONTAINING FAMILY A MEMBER 5"/>
    <property type="match status" value="1"/>
</dbReference>
<dbReference type="Pfam" id="PF00169">
    <property type="entry name" value="PH"/>
    <property type="match status" value="1"/>
</dbReference>
<dbReference type="CDD" id="cd13248">
    <property type="entry name" value="PH_PEPP1_2_3"/>
    <property type="match status" value="1"/>
</dbReference>
<reference evidence="4" key="2">
    <citation type="submission" date="2025-08" db="UniProtKB">
        <authorList>
            <consortium name="Ensembl"/>
        </authorList>
    </citation>
    <scope>IDENTIFICATION</scope>
</reference>
<reference evidence="5" key="1">
    <citation type="journal article" date="2004" name="Nature">
        <title>Genome duplication in the teleost fish Tetraodon nigroviridis reveals the early vertebrate proto-karyotype.</title>
        <authorList>
            <person name="Jaillon O."/>
            <person name="Aury J.-M."/>
            <person name="Brunet F."/>
            <person name="Petit J.-L."/>
            <person name="Stange-Thomann N."/>
            <person name="Mauceli E."/>
            <person name="Bouneau L."/>
            <person name="Fischer C."/>
            <person name="Ozouf-Costaz C."/>
            <person name="Bernot A."/>
            <person name="Nicaud S."/>
            <person name="Jaffe D."/>
            <person name="Fisher S."/>
            <person name="Lutfalla G."/>
            <person name="Dossat C."/>
            <person name="Segurens B."/>
            <person name="Dasilva C."/>
            <person name="Salanoubat M."/>
            <person name="Levy M."/>
            <person name="Boudet N."/>
            <person name="Castellano S."/>
            <person name="Anthouard V."/>
            <person name="Jubin C."/>
            <person name="Castelli V."/>
            <person name="Katinka M."/>
            <person name="Vacherie B."/>
            <person name="Biemont C."/>
            <person name="Skalli Z."/>
            <person name="Cattolico L."/>
            <person name="Poulain J."/>
            <person name="De Berardinis V."/>
            <person name="Cruaud C."/>
            <person name="Duprat S."/>
            <person name="Brottier P."/>
            <person name="Coutanceau J.-P."/>
            <person name="Gouzy J."/>
            <person name="Parra G."/>
            <person name="Lardier G."/>
            <person name="Chapple C."/>
            <person name="McKernan K.J."/>
            <person name="McEwan P."/>
            <person name="Bosak S."/>
            <person name="Kellis M."/>
            <person name="Volff J.-N."/>
            <person name="Guigo R."/>
            <person name="Zody M.C."/>
            <person name="Mesirov J."/>
            <person name="Lindblad-Toh K."/>
            <person name="Birren B."/>
            <person name="Nusbaum C."/>
            <person name="Kahn D."/>
            <person name="Robinson-Rechavi M."/>
            <person name="Laudet V."/>
            <person name="Schachter V."/>
            <person name="Quetier F."/>
            <person name="Saurin W."/>
            <person name="Scarpelli C."/>
            <person name="Wincker P."/>
            <person name="Lander E.S."/>
            <person name="Weissenbach J."/>
            <person name="Roest Crollius H."/>
        </authorList>
    </citation>
    <scope>NUCLEOTIDE SEQUENCE [LARGE SCALE GENOMIC DNA]</scope>
</reference>
<evidence type="ECO:0000256" key="1">
    <source>
        <dbReference type="SAM" id="Coils"/>
    </source>
</evidence>
<feature type="compositionally biased region" description="Pro residues" evidence="2">
    <location>
        <begin position="858"/>
        <end position="878"/>
    </location>
</feature>
<evidence type="ECO:0000313" key="4">
    <source>
        <dbReference type="Ensembl" id="ENSTNIP00000019122.1"/>
    </source>
</evidence>
<dbReference type="SMART" id="SM00233">
    <property type="entry name" value="PH"/>
    <property type="match status" value="1"/>
</dbReference>
<accession>H3DF28</accession>
<dbReference type="GO" id="GO:0005829">
    <property type="term" value="C:cytosol"/>
    <property type="evidence" value="ECO:0007669"/>
    <property type="project" value="TreeGrafter"/>
</dbReference>
<feature type="domain" description="PH" evidence="3">
    <location>
        <begin position="106"/>
        <end position="205"/>
    </location>
</feature>
<dbReference type="PROSITE" id="PS50003">
    <property type="entry name" value="PH_DOMAIN"/>
    <property type="match status" value="1"/>
</dbReference>
<proteinExistence type="predicted"/>
<dbReference type="STRING" id="99883.ENSTNIP00000019122"/>
<dbReference type="GO" id="GO:0010314">
    <property type="term" value="F:phosphatidylinositol-5-phosphate binding"/>
    <property type="evidence" value="ECO:0007669"/>
    <property type="project" value="TreeGrafter"/>
</dbReference>
<dbReference type="InterPro" id="IPR001849">
    <property type="entry name" value="PH_domain"/>
</dbReference>
<dbReference type="Ensembl" id="ENSTNIT00000019350.1">
    <property type="protein sequence ID" value="ENSTNIP00000019122.1"/>
    <property type="gene ID" value="ENSTNIG00000016033.1"/>
</dbReference>
<evidence type="ECO:0000259" key="3">
    <source>
        <dbReference type="PROSITE" id="PS50003"/>
    </source>
</evidence>
<dbReference type="GO" id="GO:0080025">
    <property type="term" value="F:phosphatidylinositol-3,5-bisphosphate binding"/>
    <property type="evidence" value="ECO:0007669"/>
    <property type="project" value="TreeGrafter"/>
</dbReference>
<reference evidence="4" key="3">
    <citation type="submission" date="2025-09" db="UniProtKB">
        <authorList>
            <consortium name="Ensembl"/>
        </authorList>
    </citation>
    <scope>IDENTIFICATION</scope>
</reference>
<dbReference type="GeneTree" id="ENSGT00940000155728"/>
<keyword evidence="1" id="KW-0175">Coiled coil</keyword>
<dbReference type="GO" id="GO:0070273">
    <property type="term" value="F:phosphatidylinositol-4-phosphate binding"/>
    <property type="evidence" value="ECO:0007669"/>
    <property type="project" value="TreeGrafter"/>
</dbReference>
<protein>
    <submittedName>
        <fullName evidence="4">Pleckstrin homology domain containing A5</fullName>
    </submittedName>
</protein>
<sequence>EPWSFIALKTFMCHNERKVTCKHPISSLPSQDNCIFVINEQSASKAPANEKMERPLSTMSEASNYTGASDNTTNAESPAGRPSRSSKKIHNFGKRSNSIRRNPSAPVIKRNWLYKQDSTGMKLWKKRWFVLSDLCLFYYRDEKEEGILGSILLPSFHISMLSVDDHINRKYAFKAAHPNMRTYYFCTDTAKEMESWMKVMTDAALVQAEPIKSLTPVLIRLDKLKVEDCGPQESNHVENHRPQLTEPEIQNNERNREVARDPAAAVSPTTTEEERKQRDAERYGFQKDGGERERPLTKINSVKLQPAQAAAVKNSIASAQVSTETDSRRSPQVNGSGEQSPANGMGAPPQKTPTPEADRSLSRTSSMQQLEQWVRTQRGRGQEDDNRSVASYQTLPRNMPSHRVPYMPQYGETYCSIPRNSIAQRDSICSISPSLYDQALGPSPADKRRSMRDDTMWHLFEWQQRQAYARQPGLYNNMSSPKTMMNLSEHAVPMHSIPPSPSHGSLSMYGGYSPMRSYSMLGARSEVSSPIYRRDLNFERRQRPQYNKYAYTPDRRSMPVGIPVQTITAQSLQSKTPEELTLLLIKLRRQQAELSSIREHTVAQLMQLNMDGDHPKNDILSHHLQRNLMYLDNQDKMKENDPLIIMTHTMIENSAPRPQLYQQVSIRNVTVLLFFCLGPDDYRDYVYTCLPEEMDVDTKLSRMCELDKILRTQEEKIQQLYREKHTLETALLSASQEIEMGSDNPAAMQSVIQQRDLLESGLLSTCREISRVTAELERLWREYDKIEGEVTVTKNILLEQLEALGSPQMEPPSQQHIFFQKELWKIQDVLEALSQHKAQRHSGVNPYKHRSEEEDSAPPRPPLPQSYEPIPPTVPPLPSRASIRPSSLYRPEDRKVNSRNGTQSGPDYRLYKSEPELTTVTEVDEIMEKTEANTHPKLLETKAPFYFCMSGTSYPVGIVPPRTKSPVPESSSIASYVTLRKNKK</sequence>
<dbReference type="PANTHER" id="PTHR12752">
    <property type="entry name" value="PHOSPHOINOSITOL 3-PHOSPHATE-BINDING PROTEIN"/>
    <property type="match status" value="1"/>
</dbReference>
<dbReference type="InterPro" id="IPR040392">
    <property type="entry name" value="PKHA4-7_PH"/>
</dbReference>
<keyword evidence="5" id="KW-1185">Reference proteome</keyword>
<dbReference type="HOGENOM" id="CLU_008216_1_0_1"/>
<dbReference type="Proteomes" id="UP000007303">
    <property type="component" value="Unassembled WGS sequence"/>
</dbReference>
<feature type="compositionally biased region" description="Basic and acidic residues" evidence="2">
    <location>
        <begin position="272"/>
        <end position="296"/>
    </location>
</feature>